<evidence type="ECO:0000256" key="2">
    <source>
        <dbReference type="ARBA" id="ARBA00022475"/>
    </source>
</evidence>
<protein>
    <submittedName>
        <fullName evidence="13">Hemolysin</fullName>
    </submittedName>
</protein>
<feature type="transmembrane region" description="Helical" evidence="10">
    <location>
        <begin position="66"/>
        <end position="85"/>
    </location>
</feature>
<keyword evidence="3 9" id="KW-0812">Transmembrane</keyword>
<keyword evidence="6 8" id="KW-0129">CBS domain</keyword>
<dbReference type="InterPro" id="IPR002550">
    <property type="entry name" value="CNNM"/>
</dbReference>
<dbReference type="PANTHER" id="PTHR43099">
    <property type="entry name" value="UPF0053 PROTEIN YRKA"/>
    <property type="match status" value="1"/>
</dbReference>
<dbReference type="InterPro" id="IPR000644">
    <property type="entry name" value="CBS_dom"/>
</dbReference>
<gene>
    <name evidence="13" type="ORF">GCM10017783_19230</name>
</gene>
<name>A0ABQ3KA29_9DEIO</name>
<evidence type="ECO:0000313" key="14">
    <source>
        <dbReference type="Proteomes" id="UP000632154"/>
    </source>
</evidence>
<dbReference type="PROSITE" id="PS51846">
    <property type="entry name" value="CNNM"/>
    <property type="match status" value="1"/>
</dbReference>
<comment type="subcellular location">
    <subcellularLocation>
        <location evidence="1">Cell membrane</location>
        <topology evidence="1">Multi-pass membrane protein</topology>
    </subcellularLocation>
</comment>
<reference evidence="14" key="1">
    <citation type="journal article" date="2019" name="Int. J. Syst. Evol. Microbiol.">
        <title>The Global Catalogue of Microorganisms (GCM) 10K type strain sequencing project: providing services to taxonomists for standard genome sequencing and annotation.</title>
        <authorList>
            <consortium name="The Broad Institute Genomics Platform"/>
            <consortium name="The Broad Institute Genome Sequencing Center for Infectious Disease"/>
            <person name="Wu L."/>
            <person name="Ma J."/>
        </authorList>
    </citation>
    <scope>NUCLEOTIDE SEQUENCE [LARGE SCALE GENOMIC DNA]</scope>
    <source>
        <strain evidence="14">CGMCC 1.18439</strain>
    </source>
</reference>
<evidence type="ECO:0000256" key="5">
    <source>
        <dbReference type="ARBA" id="ARBA00022989"/>
    </source>
</evidence>
<evidence type="ECO:0000256" key="10">
    <source>
        <dbReference type="SAM" id="Phobius"/>
    </source>
</evidence>
<feature type="transmembrane region" description="Helical" evidence="10">
    <location>
        <begin position="152"/>
        <end position="175"/>
    </location>
</feature>
<proteinExistence type="predicted"/>
<evidence type="ECO:0000256" key="1">
    <source>
        <dbReference type="ARBA" id="ARBA00004651"/>
    </source>
</evidence>
<dbReference type="Pfam" id="PF00571">
    <property type="entry name" value="CBS"/>
    <property type="match status" value="2"/>
</dbReference>
<dbReference type="InterPro" id="IPR044751">
    <property type="entry name" value="Ion_transp-like_CBS"/>
</dbReference>
<dbReference type="PROSITE" id="PS51371">
    <property type="entry name" value="CBS"/>
    <property type="match status" value="2"/>
</dbReference>
<feature type="transmembrane region" description="Helical" evidence="10">
    <location>
        <begin position="105"/>
        <end position="126"/>
    </location>
</feature>
<evidence type="ECO:0000256" key="6">
    <source>
        <dbReference type="ARBA" id="ARBA00023122"/>
    </source>
</evidence>
<dbReference type="InterPro" id="IPR005170">
    <property type="entry name" value="Transptr-assoc_dom"/>
</dbReference>
<evidence type="ECO:0000256" key="4">
    <source>
        <dbReference type="ARBA" id="ARBA00022737"/>
    </source>
</evidence>
<dbReference type="Pfam" id="PF01595">
    <property type="entry name" value="CNNM"/>
    <property type="match status" value="1"/>
</dbReference>
<evidence type="ECO:0000256" key="8">
    <source>
        <dbReference type="PROSITE-ProRule" id="PRU00703"/>
    </source>
</evidence>
<dbReference type="SMART" id="SM00116">
    <property type="entry name" value="CBS"/>
    <property type="match status" value="2"/>
</dbReference>
<dbReference type="EMBL" id="BNAL01000025">
    <property type="protein sequence ID" value="GHG06796.1"/>
    <property type="molecule type" value="Genomic_DNA"/>
</dbReference>
<evidence type="ECO:0000256" key="7">
    <source>
        <dbReference type="ARBA" id="ARBA00023136"/>
    </source>
</evidence>
<dbReference type="SMART" id="SM01091">
    <property type="entry name" value="CorC_HlyC"/>
    <property type="match status" value="1"/>
</dbReference>
<sequence length="444" mass="48365">MSDLLSYVVPLLVILVLVVLNGLFVTAEFSLVGSRRSRIAAFAESGSSAAQQMLKVFDQPMGKDRYVAVAQLGITLASIGLGMYGEQQVAGWLYHPLEEGGLTYGQAHTLGTVISLSLITFMHVVFGEMIPKALALQTPEQVSLKIYPLMRVFAFVFRPLVTLLNWIAVSLMHLLGIKDPGDNASLYTSKELSILTEESTEGGQLAEGQRDLIQNIFALEERTAEELMTPRTRIEALDVQTSPQEISDLIVRSPRSRYPVYDGSLDQVVGVLLAKDFIRARVRGQVPPLRQLVRRLSSVSATASAEDLLALFKRERMHAALVVDEYGGTMGLVTMDDLIADVVEDEDPLLSDWIKVQSDGSLLLDGEVTLSELRDDHGIAIESEEATTIAGVLLAEHGTLPSAGTAVSVPGYDLSAEEVQGLKITRVLLRPRPEGEPEVVEVIS</sequence>
<dbReference type="RefSeq" id="WP_189643505.1">
    <property type="nucleotide sequence ID" value="NZ_BNAL01000025.1"/>
</dbReference>
<keyword evidence="2" id="KW-1003">Cell membrane</keyword>
<dbReference type="Gene3D" id="3.30.465.10">
    <property type="match status" value="1"/>
</dbReference>
<feature type="domain" description="CNNM transmembrane" evidence="12">
    <location>
        <begin position="3"/>
        <end position="209"/>
    </location>
</feature>
<dbReference type="PANTHER" id="PTHR43099:SF5">
    <property type="entry name" value="HLYC_CORC FAMILY TRANSPORTER"/>
    <property type="match status" value="1"/>
</dbReference>
<evidence type="ECO:0000259" key="11">
    <source>
        <dbReference type="PROSITE" id="PS51371"/>
    </source>
</evidence>
<feature type="domain" description="CBS" evidence="11">
    <location>
        <begin position="228"/>
        <end position="289"/>
    </location>
</feature>
<evidence type="ECO:0000256" key="9">
    <source>
        <dbReference type="PROSITE-ProRule" id="PRU01193"/>
    </source>
</evidence>
<feature type="transmembrane region" description="Helical" evidence="10">
    <location>
        <begin position="6"/>
        <end position="29"/>
    </location>
</feature>
<keyword evidence="5 9" id="KW-1133">Transmembrane helix</keyword>
<organism evidence="13 14">
    <name type="scientific">Deinococcus piscis</name>
    <dbReference type="NCBI Taxonomy" id="394230"/>
    <lineage>
        <taxon>Bacteria</taxon>
        <taxon>Thermotogati</taxon>
        <taxon>Deinococcota</taxon>
        <taxon>Deinococci</taxon>
        <taxon>Deinococcales</taxon>
        <taxon>Deinococcaceae</taxon>
        <taxon>Deinococcus</taxon>
    </lineage>
</organism>
<dbReference type="SUPFAM" id="SSF54631">
    <property type="entry name" value="CBS-domain pair"/>
    <property type="match status" value="1"/>
</dbReference>
<keyword evidence="14" id="KW-1185">Reference proteome</keyword>
<evidence type="ECO:0000256" key="3">
    <source>
        <dbReference type="ARBA" id="ARBA00022692"/>
    </source>
</evidence>
<comment type="caution">
    <text evidence="13">The sequence shown here is derived from an EMBL/GenBank/DDBJ whole genome shotgun (WGS) entry which is preliminary data.</text>
</comment>
<dbReference type="CDD" id="cd04590">
    <property type="entry name" value="CBS_pair_CorC_HlyC_assoc"/>
    <property type="match status" value="1"/>
</dbReference>
<dbReference type="SUPFAM" id="SSF56176">
    <property type="entry name" value="FAD-binding/transporter-associated domain-like"/>
    <property type="match status" value="1"/>
</dbReference>
<dbReference type="InterPro" id="IPR046342">
    <property type="entry name" value="CBS_dom_sf"/>
</dbReference>
<dbReference type="InterPro" id="IPR016169">
    <property type="entry name" value="FAD-bd_PCMH_sub2"/>
</dbReference>
<evidence type="ECO:0000313" key="13">
    <source>
        <dbReference type="EMBL" id="GHG06796.1"/>
    </source>
</evidence>
<keyword evidence="7 9" id="KW-0472">Membrane</keyword>
<dbReference type="InterPro" id="IPR036318">
    <property type="entry name" value="FAD-bd_PCMH-like_sf"/>
</dbReference>
<dbReference type="Gene3D" id="3.10.580.10">
    <property type="entry name" value="CBS-domain"/>
    <property type="match status" value="1"/>
</dbReference>
<keyword evidence="4" id="KW-0677">Repeat</keyword>
<feature type="domain" description="CBS" evidence="11">
    <location>
        <begin position="292"/>
        <end position="349"/>
    </location>
</feature>
<evidence type="ECO:0000259" key="12">
    <source>
        <dbReference type="PROSITE" id="PS51846"/>
    </source>
</evidence>
<dbReference type="Proteomes" id="UP000632154">
    <property type="component" value="Unassembled WGS sequence"/>
</dbReference>
<dbReference type="InterPro" id="IPR051676">
    <property type="entry name" value="UPF0053_domain"/>
</dbReference>
<accession>A0ABQ3KA29</accession>
<dbReference type="Pfam" id="PF03471">
    <property type="entry name" value="CorC_HlyC"/>
    <property type="match status" value="1"/>
</dbReference>